<name>A0A381XFK0_9ZZZZ</name>
<gene>
    <name evidence="1" type="ORF">METZ01_LOCUS116343</name>
</gene>
<protein>
    <submittedName>
        <fullName evidence="1">Uncharacterized protein</fullName>
    </submittedName>
</protein>
<evidence type="ECO:0000313" key="1">
    <source>
        <dbReference type="EMBL" id="SVA63489.1"/>
    </source>
</evidence>
<sequence>VEKAVLKGTAFFVVSFYAGNRIILFKY</sequence>
<reference evidence="1" key="1">
    <citation type="submission" date="2018-05" db="EMBL/GenBank/DDBJ databases">
        <authorList>
            <person name="Lanie J.A."/>
            <person name="Ng W.-L."/>
            <person name="Kazmierczak K.M."/>
            <person name="Andrzejewski T.M."/>
            <person name="Davidsen T.M."/>
            <person name="Wayne K.J."/>
            <person name="Tettelin H."/>
            <person name="Glass J.I."/>
            <person name="Rusch D."/>
            <person name="Podicherti R."/>
            <person name="Tsui H.-C.T."/>
            <person name="Winkler M.E."/>
        </authorList>
    </citation>
    <scope>NUCLEOTIDE SEQUENCE</scope>
</reference>
<dbReference type="AlphaFoldDB" id="A0A381XFK0"/>
<feature type="non-terminal residue" evidence="1">
    <location>
        <position position="27"/>
    </location>
</feature>
<organism evidence="1">
    <name type="scientific">marine metagenome</name>
    <dbReference type="NCBI Taxonomy" id="408172"/>
    <lineage>
        <taxon>unclassified sequences</taxon>
        <taxon>metagenomes</taxon>
        <taxon>ecological metagenomes</taxon>
    </lineage>
</organism>
<proteinExistence type="predicted"/>
<feature type="non-terminal residue" evidence="1">
    <location>
        <position position="1"/>
    </location>
</feature>
<dbReference type="EMBL" id="UINC01014992">
    <property type="protein sequence ID" value="SVA63489.1"/>
    <property type="molecule type" value="Genomic_DNA"/>
</dbReference>
<accession>A0A381XFK0</accession>